<dbReference type="EMBL" id="JACXVP010000012">
    <property type="protein sequence ID" value="KAG5569759.1"/>
    <property type="molecule type" value="Genomic_DNA"/>
</dbReference>
<proteinExistence type="predicted"/>
<evidence type="ECO:0000313" key="2">
    <source>
        <dbReference type="Proteomes" id="UP000824120"/>
    </source>
</evidence>
<gene>
    <name evidence="1" type="ORF">H5410_059525</name>
</gene>
<organism evidence="1 2">
    <name type="scientific">Solanum commersonii</name>
    <name type="common">Commerson's wild potato</name>
    <name type="synonym">Commerson's nightshade</name>
    <dbReference type="NCBI Taxonomy" id="4109"/>
    <lineage>
        <taxon>Eukaryota</taxon>
        <taxon>Viridiplantae</taxon>
        <taxon>Streptophyta</taxon>
        <taxon>Embryophyta</taxon>
        <taxon>Tracheophyta</taxon>
        <taxon>Spermatophyta</taxon>
        <taxon>Magnoliopsida</taxon>
        <taxon>eudicotyledons</taxon>
        <taxon>Gunneridae</taxon>
        <taxon>Pentapetalae</taxon>
        <taxon>asterids</taxon>
        <taxon>lamiids</taxon>
        <taxon>Solanales</taxon>
        <taxon>Solanaceae</taxon>
        <taxon>Solanoideae</taxon>
        <taxon>Solaneae</taxon>
        <taxon>Solanum</taxon>
    </lineage>
</organism>
<dbReference type="AlphaFoldDB" id="A0A9J5W304"/>
<dbReference type="OrthoDB" id="1435187at2759"/>
<name>A0A9J5W304_SOLCO</name>
<reference evidence="1 2" key="1">
    <citation type="submission" date="2020-09" db="EMBL/GenBank/DDBJ databases">
        <title>De no assembly of potato wild relative species, Solanum commersonii.</title>
        <authorList>
            <person name="Cho K."/>
        </authorList>
    </citation>
    <scope>NUCLEOTIDE SEQUENCE [LARGE SCALE GENOMIC DNA]</scope>
    <source>
        <strain evidence="1">LZ3.2</strain>
        <tissue evidence="1">Leaf</tissue>
    </source>
</reference>
<keyword evidence="2" id="KW-1185">Reference proteome</keyword>
<evidence type="ECO:0000313" key="1">
    <source>
        <dbReference type="EMBL" id="KAG5569759.1"/>
    </source>
</evidence>
<protein>
    <submittedName>
        <fullName evidence="1">Uncharacterized protein</fullName>
    </submittedName>
</protein>
<sequence>MKWSGGPTGTSDKIGTMRRRLAWPLCKDDVGKSRNGPDFFLIKGIQSLSTMIQRSTVKC</sequence>
<accession>A0A9J5W304</accession>
<comment type="caution">
    <text evidence="1">The sequence shown here is derived from an EMBL/GenBank/DDBJ whole genome shotgun (WGS) entry which is preliminary data.</text>
</comment>
<dbReference type="Proteomes" id="UP000824120">
    <property type="component" value="Chromosome 12"/>
</dbReference>